<accession>A0ABP5TT41</accession>
<comment type="caution">
    <text evidence="2">The sequence shown here is derived from an EMBL/GenBank/DDBJ whole genome shotgun (WGS) entry which is preliminary data.</text>
</comment>
<keyword evidence="3" id="KW-1185">Reference proteome</keyword>
<evidence type="ECO:0000313" key="2">
    <source>
        <dbReference type="EMBL" id="GAA2361015.1"/>
    </source>
</evidence>
<gene>
    <name evidence="2" type="ORF">GCM10010246_59520</name>
</gene>
<dbReference type="EMBL" id="BAAASD010000032">
    <property type="protein sequence ID" value="GAA2361015.1"/>
    <property type="molecule type" value="Genomic_DNA"/>
</dbReference>
<feature type="region of interest" description="Disordered" evidence="1">
    <location>
        <begin position="1"/>
        <end position="39"/>
    </location>
</feature>
<proteinExistence type="predicted"/>
<dbReference type="Proteomes" id="UP001500253">
    <property type="component" value="Unassembled WGS sequence"/>
</dbReference>
<name>A0ABP5TT41_9ACTN</name>
<reference evidence="3" key="1">
    <citation type="journal article" date="2019" name="Int. J. Syst. Evol. Microbiol.">
        <title>The Global Catalogue of Microorganisms (GCM) 10K type strain sequencing project: providing services to taxonomists for standard genome sequencing and annotation.</title>
        <authorList>
            <consortium name="The Broad Institute Genomics Platform"/>
            <consortium name="The Broad Institute Genome Sequencing Center for Infectious Disease"/>
            <person name="Wu L."/>
            <person name="Ma J."/>
        </authorList>
    </citation>
    <scope>NUCLEOTIDE SEQUENCE [LARGE SCALE GENOMIC DNA]</scope>
    <source>
        <strain evidence="3">JCM 4316</strain>
    </source>
</reference>
<organism evidence="2 3">
    <name type="scientific">Streptomyces cuspidosporus</name>
    <dbReference type="NCBI Taxonomy" id="66882"/>
    <lineage>
        <taxon>Bacteria</taxon>
        <taxon>Bacillati</taxon>
        <taxon>Actinomycetota</taxon>
        <taxon>Actinomycetes</taxon>
        <taxon>Kitasatosporales</taxon>
        <taxon>Streptomycetaceae</taxon>
        <taxon>Streptomyces</taxon>
    </lineage>
</organism>
<evidence type="ECO:0000256" key="1">
    <source>
        <dbReference type="SAM" id="MobiDB-lite"/>
    </source>
</evidence>
<protein>
    <submittedName>
        <fullName evidence="2">Uncharacterized protein</fullName>
    </submittedName>
</protein>
<evidence type="ECO:0000313" key="3">
    <source>
        <dbReference type="Proteomes" id="UP001500253"/>
    </source>
</evidence>
<sequence>MPDLPDLPGVPEVPDVPGVPDAPGVPDVPDREDCDIGAASLPIARLHAAPPPVAATPAENKSLLP</sequence>
<feature type="compositionally biased region" description="Low complexity" evidence="1">
    <location>
        <begin position="1"/>
        <end position="27"/>
    </location>
</feature>